<dbReference type="EnsemblMetazoa" id="ISCW006857-RA">
    <property type="protein sequence ID" value="ISCW006857-PA"/>
    <property type="gene ID" value="ISCW006857"/>
</dbReference>
<feature type="chain" id="PRO_5014568071" evidence="1">
    <location>
        <begin position="21"/>
        <end position="72"/>
    </location>
</feature>
<dbReference type="AlphaFoldDB" id="B7PP32"/>
<reference evidence="3" key="2">
    <citation type="submission" date="2020-05" db="UniProtKB">
        <authorList>
            <consortium name="EnsemblMetazoa"/>
        </authorList>
    </citation>
    <scope>IDENTIFICATION</scope>
    <source>
        <strain evidence="3">wikel</strain>
    </source>
</reference>
<reference evidence="2 4" key="1">
    <citation type="submission" date="2008-03" db="EMBL/GenBank/DDBJ databases">
        <title>Annotation of Ixodes scapularis.</title>
        <authorList>
            <consortium name="Ixodes scapularis Genome Project Consortium"/>
            <person name="Caler E."/>
            <person name="Hannick L.I."/>
            <person name="Bidwell S."/>
            <person name="Joardar V."/>
            <person name="Thiagarajan M."/>
            <person name="Amedeo P."/>
            <person name="Galinsky K.J."/>
            <person name="Schobel S."/>
            <person name="Inman J."/>
            <person name="Hostetler J."/>
            <person name="Miller J."/>
            <person name="Hammond M."/>
            <person name="Megy K."/>
            <person name="Lawson D."/>
            <person name="Kodira C."/>
            <person name="Sutton G."/>
            <person name="Meyer J."/>
            <person name="Hill C.A."/>
            <person name="Birren B."/>
            <person name="Nene V."/>
            <person name="Collins F."/>
            <person name="Alarcon-Chaidez F."/>
            <person name="Wikel S."/>
            <person name="Strausberg R."/>
        </authorList>
    </citation>
    <scope>NUCLEOTIDE SEQUENCE [LARGE SCALE GENOMIC DNA]</scope>
    <source>
        <strain evidence="4">Wikel</strain>
        <strain evidence="2">Wikel colony</strain>
    </source>
</reference>
<dbReference type="OrthoDB" id="6487636at2759"/>
<evidence type="ECO:0000313" key="4">
    <source>
        <dbReference type="Proteomes" id="UP000001555"/>
    </source>
</evidence>
<dbReference type="HOGENOM" id="CLU_2742896_0_0_1"/>
<evidence type="ECO:0000256" key="1">
    <source>
        <dbReference type="SAM" id="SignalP"/>
    </source>
</evidence>
<protein>
    <submittedName>
        <fullName evidence="2 3">Uncharacterized protein</fullName>
    </submittedName>
</protein>
<organism>
    <name type="scientific">Ixodes scapularis</name>
    <name type="common">Black-legged tick</name>
    <name type="synonym">Deer tick</name>
    <dbReference type="NCBI Taxonomy" id="6945"/>
    <lineage>
        <taxon>Eukaryota</taxon>
        <taxon>Metazoa</taxon>
        <taxon>Ecdysozoa</taxon>
        <taxon>Arthropoda</taxon>
        <taxon>Chelicerata</taxon>
        <taxon>Arachnida</taxon>
        <taxon>Acari</taxon>
        <taxon>Parasitiformes</taxon>
        <taxon>Ixodida</taxon>
        <taxon>Ixodoidea</taxon>
        <taxon>Ixodidae</taxon>
        <taxon>Ixodinae</taxon>
        <taxon>Ixodes</taxon>
    </lineage>
</organism>
<dbReference type="VEuPathDB" id="VectorBase:ISCI006857"/>
<accession>B7PP32</accession>
<sequence length="72" mass="7952">MMKNLLVVLLLGCSLTVLVGGNADAILETVKNLIRQMVPDPEMQQKYLEKVDDARECLDLAKGINPDVVKKV</sequence>
<dbReference type="PaxDb" id="6945-B7PP32"/>
<dbReference type="VEuPathDB" id="VectorBase:ISCP_014341"/>
<evidence type="ECO:0000313" key="2">
    <source>
        <dbReference type="EMBL" id="EEC08354.1"/>
    </source>
</evidence>
<gene>
    <name evidence="2" type="ORF">IscW_ISCW006857</name>
</gene>
<keyword evidence="4" id="KW-1185">Reference proteome</keyword>
<dbReference type="InParanoid" id="B7PP32"/>
<dbReference type="VEuPathDB" id="VectorBase:ISCW006857"/>
<dbReference type="EMBL" id="ABJB010710655">
    <property type="status" value="NOT_ANNOTATED_CDS"/>
    <property type="molecule type" value="Genomic_DNA"/>
</dbReference>
<dbReference type="EMBL" id="DS755640">
    <property type="protein sequence ID" value="EEC08354.1"/>
    <property type="molecule type" value="Genomic_DNA"/>
</dbReference>
<name>B7PP32_IXOSC</name>
<proteinExistence type="predicted"/>
<evidence type="ECO:0000313" key="3">
    <source>
        <dbReference type="EnsemblMetazoa" id="ISCW006857-PA"/>
    </source>
</evidence>
<keyword evidence="1" id="KW-0732">Signal</keyword>
<dbReference type="Proteomes" id="UP000001555">
    <property type="component" value="Unassembled WGS sequence"/>
</dbReference>
<feature type="signal peptide" evidence="1">
    <location>
        <begin position="1"/>
        <end position="20"/>
    </location>
</feature>